<evidence type="ECO:0000313" key="3">
    <source>
        <dbReference type="Proteomes" id="UP001221898"/>
    </source>
</evidence>
<feature type="region of interest" description="Disordered" evidence="1">
    <location>
        <begin position="26"/>
        <end position="69"/>
    </location>
</feature>
<accession>A0AAD7W6Z9</accession>
<name>A0AAD7W6Z9_9TELE</name>
<feature type="compositionally biased region" description="Basic and acidic residues" evidence="1">
    <location>
        <begin position="32"/>
        <end position="42"/>
    </location>
</feature>
<evidence type="ECO:0000313" key="2">
    <source>
        <dbReference type="EMBL" id="KAJ8385723.1"/>
    </source>
</evidence>
<gene>
    <name evidence="2" type="ORF">AAFF_G00183230</name>
</gene>
<evidence type="ECO:0000256" key="1">
    <source>
        <dbReference type="SAM" id="MobiDB-lite"/>
    </source>
</evidence>
<proteinExistence type="predicted"/>
<comment type="caution">
    <text evidence="2">The sequence shown here is derived from an EMBL/GenBank/DDBJ whole genome shotgun (WGS) entry which is preliminary data.</text>
</comment>
<sequence length="180" mass="20080">MSRMPGNTGLTVPNRNRDLVDTGLVKLLSKPQEQKDSSEPVQRRAKRDRGRHTSHKSLSNVGKAIRKRSPQEVENLSHINYFVEVAQPQHTLFTFPSLSVGSRRRPGPLLMKSDSMPHRSDSSRRFPKARPDVQASDVLVEHGHTEVPSLPHHSRRLAASTGGVLTRQKPLFSPGQLPVP</sequence>
<reference evidence="2" key="1">
    <citation type="journal article" date="2023" name="Science">
        <title>Genome structures resolve the early diversification of teleost fishes.</title>
        <authorList>
            <person name="Parey E."/>
            <person name="Louis A."/>
            <person name="Montfort J."/>
            <person name="Bouchez O."/>
            <person name="Roques C."/>
            <person name="Iampietro C."/>
            <person name="Lluch J."/>
            <person name="Castinel A."/>
            <person name="Donnadieu C."/>
            <person name="Desvignes T."/>
            <person name="Floi Bucao C."/>
            <person name="Jouanno E."/>
            <person name="Wen M."/>
            <person name="Mejri S."/>
            <person name="Dirks R."/>
            <person name="Jansen H."/>
            <person name="Henkel C."/>
            <person name="Chen W.J."/>
            <person name="Zahm M."/>
            <person name="Cabau C."/>
            <person name="Klopp C."/>
            <person name="Thompson A.W."/>
            <person name="Robinson-Rechavi M."/>
            <person name="Braasch I."/>
            <person name="Lecointre G."/>
            <person name="Bobe J."/>
            <person name="Postlethwait J.H."/>
            <person name="Berthelot C."/>
            <person name="Roest Crollius H."/>
            <person name="Guiguen Y."/>
        </authorList>
    </citation>
    <scope>NUCLEOTIDE SEQUENCE</scope>
    <source>
        <strain evidence="2">NC1722</strain>
    </source>
</reference>
<protein>
    <submittedName>
        <fullName evidence="2">Uncharacterized protein</fullName>
    </submittedName>
</protein>
<feature type="compositionally biased region" description="Basic and acidic residues" evidence="1">
    <location>
        <begin position="115"/>
        <end position="124"/>
    </location>
</feature>
<dbReference type="EMBL" id="JAINUG010000243">
    <property type="protein sequence ID" value="KAJ8385723.1"/>
    <property type="molecule type" value="Genomic_DNA"/>
</dbReference>
<feature type="compositionally biased region" description="Basic residues" evidence="1">
    <location>
        <begin position="43"/>
        <end position="55"/>
    </location>
</feature>
<feature type="region of interest" description="Disordered" evidence="1">
    <location>
        <begin position="98"/>
        <end position="180"/>
    </location>
</feature>
<dbReference type="AlphaFoldDB" id="A0AAD7W6Z9"/>
<dbReference type="Proteomes" id="UP001221898">
    <property type="component" value="Unassembled WGS sequence"/>
</dbReference>
<organism evidence="2 3">
    <name type="scientific">Aldrovandia affinis</name>
    <dbReference type="NCBI Taxonomy" id="143900"/>
    <lineage>
        <taxon>Eukaryota</taxon>
        <taxon>Metazoa</taxon>
        <taxon>Chordata</taxon>
        <taxon>Craniata</taxon>
        <taxon>Vertebrata</taxon>
        <taxon>Euteleostomi</taxon>
        <taxon>Actinopterygii</taxon>
        <taxon>Neopterygii</taxon>
        <taxon>Teleostei</taxon>
        <taxon>Notacanthiformes</taxon>
        <taxon>Halosauridae</taxon>
        <taxon>Aldrovandia</taxon>
    </lineage>
</organism>
<keyword evidence="3" id="KW-1185">Reference proteome</keyword>